<dbReference type="PANTHER" id="PTHR10083:SF374">
    <property type="entry name" value="BPTI_KUNITZ INHIBITOR DOMAIN-CONTAINING PROTEIN"/>
    <property type="match status" value="1"/>
</dbReference>
<feature type="signal peptide" evidence="4">
    <location>
        <begin position="1"/>
        <end position="20"/>
    </location>
</feature>
<feature type="domain" description="BPTI/Kunitz inhibitor" evidence="5">
    <location>
        <begin position="29"/>
        <end position="79"/>
    </location>
</feature>
<keyword evidence="4" id="KW-0732">Signal</keyword>
<evidence type="ECO:0000259" key="5">
    <source>
        <dbReference type="PROSITE" id="PS50279"/>
    </source>
</evidence>
<dbReference type="PANTHER" id="PTHR10083">
    <property type="entry name" value="KUNITZ-TYPE PROTEASE INHIBITOR-RELATED"/>
    <property type="match status" value="1"/>
</dbReference>
<evidence type="ECO:0000256" key="3">
    <source>
        <dbReference type="ARBA" id="ARBA00023157"/>
    </source>
</evidence>
<dbReference type="Pfam" id="PF00014">
    <property type="entry name" value="Kunitz_BPTI"/>
    <property type="match status" value="3"/>
</dbReference>
<keyword evidence="2" id="KW-0722">Serine protease inhibitor</keyword>
<dbReference type="GO" id="GO:0005615">
    <property type="term" value="C:extracellular space"/>
    <property type="evidence" value="ECO:0007669"/>
    <property type="project" value="TreeGrafter"/>
</dbReference>
<dbReference type="VEuPathDB" id="VectorBase:DAND_015410"/>
<dbReference type="InterPro" id="IPR036880">
    <property type="entry name" value="Kunitz_BPTI_sf"/>
</dbReference>
<dbReference type="SMART" id="SM00131">
    <property type="entry name" value="KU"/>
    <property type="match status" value="3"/>
</dbReference>
<proteinExistence type="evidence at transcript level"/>
<keyword evidence="3" id="KW-1015">Disulfide bond</keyword>
<dbReference type="CDD" id="cd00109">
    <property type="entry name" value="Kunitz-type"/>
    <property type="match status" value="1"/>
</dbReference>
<evidence type="ECO:0000313" key="6">
    <source>
        <dbReference type="EMBL" id="ABZ89563.1"/>
    </source>
</evidence>
<dbReference type="SUPFAM" id="SSF57362">
    <property type="entry name" value="BPTI-like"/>
    <property type="match status" value="3"/>
</dbReference>
<sequence length="229" mass="25716">MATKRLSGLFVLIGVACVHAIPETTQSMCSKPPVLGNCPPLKNVWHYHYQINACVKYKDSDCGVGYNQFMSKEKCDEACLRPPGQKQELCLRNTITGSCQPKMRAWYHDPEDGFCKMFNHGECGRGANHFATEQKCLETCKPPDQRKVVCSLPQSPGVCYFVLYRFFFDPKRNNCFLIRGRSCGKNDNAFVSHGDCMRRCSHPKTPRPCYNCGTKNKGQQTKAPGAVKG</sequence>
<evidence type="ECO:0000256" key="1">
    <source>
        <dbReference type="ARBA" id="ARBA00022690"/>
    </source>
</evidence>
<dbReference type="EMBL" id="EU285488">
    <property type="protein sequence ID" value="ABZ89563.1"/>
    <property type="molecule type" value="mRNA"/>
</dbReference>
<dbReference type="InterPro" id="IPR050098">
    <property type="entry name" value="TFPI/VKTCI-like"/>
</dbReference>
<feature type="chain" id="PRO_5002776623" evidence="4">
    <location>
        <begin position="21"/>
        <end position="229"/>
    </location>
</feature>
<dbReference type="PROSITE" id="PS51257">
    <property type="entry name" value="PROKAR_LIPOPROTEIN"/>
    <property type="match status" value="1"/>
</dbReference>
<dbReference type="OrthoDB" id="4473401at2759"/>
<evidence type="ECO:0000256" key="2">
    <source>
        <dbReference type="ARBA" id="ARBA00022900"/>
    </source>
</evidence>
<dbReference type="GO" id="GO:0004867">
    <property type="term" value="F:serine-type endopeptidase inhibitor activity"/>
    <property type="evidence" value="ECO:0007669"/>
    <property type="project" value="UniProtKB-KW"/>
</dbReference>
<protein>
    <submittedName>
        <fullName evidence="6">Dathoxin-3</fullName>
    </submittedName>
</protein>
<dbReference type="InterPro" id="IPR002223">
    <property type="entry name" value="Kunitz_BPTI"/>
</dbReference>
<dbReference type="Gene3D" id="4.10.410.10">
    <property type="entry name" value="Pancreatic trypsin inhibitor Kunitz domain"/>
    <property type="match status" value="3"/>
</dbReference>
<organism evidence="6">
    <name type="scientific">Dermacentor andersoni</name>
    <name type="common">Rocky mountain wood tick</name>
    <dbReference type="NCBI Taxonomy" id="34620"/>
    <lineage>
        <taxon>Eukaryota</taxon>
        <taxon>Metazoa</taxon>
        <taxon>Ecdysozoa</taxon>
        <taxon>Arthropoda</taxon>
        <taxon>Chelicerata</taxon>
        <taxon>Arachnida</taxon>
        <taxon>Acari</taxon>
        <taxon>Parasitiformes</taxon>
        <taxon>Ixodida</taxon>
        <taxon>Ixodoidea</taxon>
        <taxon>Ixodidae</taxon>
        <taxon>Rhipicephalinae</taxon>
        <taxon>Dermacentor</taxon>
    </lineage>
</organism>
<feature type="domain" description="BPTI/Kunitz inhibitor" evidence="5">
    <location>
        <begin position="90"/>
        <end position="140"/>
    </location>
</feature>
<keyword evidence="1" id="KW-0646">Protease inhibitor</keyword>
<name>B2C6G1_DERAN</name>
<reference evidence="6" key="1">
    <citation type="submission" date="2007-11" db="EMBL/GenBank/DDBJ databases">
        <title>Cloning and characterization of Dathoxins, four differential two Kunitz-domains containing protease inhibitors in salivary glands of an ixodid tick, Dermacentor andersoni.</title>
        <authorList>
            <person name="Sun J."/>
            <person name="Alarcon-Chaidez F.J."/>
            <person name="Wikel S.K."/>
        </authorList>
    </citation>
    <scope>NUCLEOTIDE SEQUENCE</scope>
</reference>
<dbReference type="AlphaFoldDB" id="B2C6G1"/>
<feature type="domain" description="BPTI/Kunitz inhibitor" evidence="5">
    <location>
        <begin position="150"/>
        <end position="200"/>
    </location>
</feature>
<dbReference type="PROSITE" id="PS50279">
    <property type="entry name" value="BPTI_KUNITZ_2"/>
    <property type="match status" value="3"/>
</dbReference>
<accession>B2C6G1</accession>
<evidence type="ECO:0000256" key="4">
    <source>
        <dbReference type="SAM" id="SignalP"/>
    </source>
</evidence>